<reference evidence="2" key="1">
    <citation type="submission" date="2020-11" db="EMBL/GenBank/DDBJ databases">
        <authorList>
            <person name="Whiteford S."/>
        </authorList>
    </citation>
    <scope>NUCLEOTIDE SEQUENCE</scope>
</reference>
<keyword evidence="1" id="KW-0175">Coiled coil</keyword>
<evidence type="ECO:0000256" key="1">
    <source>
        <dbReference type="SAM" id="Coils"/>
    </source>
</evidence>
<evidence type="ECO:0000313" key="3">
    <source>
        <dbReference type="Proteomes" id="UP000653454"/>
    </source>
</evidence>
<keyword evidence="3" id="KW-1185">Reference proteome</keyword>
<accession>A0A8S4FY24</accession>
<name>A0A8S4FY24_PLUXY</name>
<evidence type="ECO:0000313" key="2">
    <source>
        <dbReference type="EMBL" id="CAG9133146.1"/>
    </source>
</evidence>
<dbReference type="AlphaFoldDB" id="A0A8S4FY24"/>
<dbReference type="EMBL" id="CAJHNJ030000058">
    <property type="protein sequence ID" value="CAG9133146.1"/>
    <property type="molecule type" value="Genomic_DNA"/>
</dbReference>
<protein>
    <submittedName>
        <fullName evidence="2">(diamondback moth) hypothetical protein</fullName>
    </submittedName>
</protein>
<comment type="caution">
    <text evidence="2">The sequence shown here is derived from an EMBL/GenBank/DDBJ whole genome shotgun (WGS) entry which is preliminary data.</text>
</comment>
<organism evidence="2 3">
    <name type="scientific">Plutella xylostella</name>
    <name type="common">Diamondback moth</name>
    <name type="synonym">Plutella maculipennis</name>
    <dbReference type="NCBI Taxonomy" id="51655"/>
    <lineage>
        <taxon>Eukaryota</taxon>
        <taxon>Metazoa</taxon>
        <taxon>Ecdysozoa</taxon>
        <taxon>Arthropoda</taxon>
        <taxon>Hexapoda</taxon>
        <taxon>Insecta</taxon>
        <taxon>Pterygota</taxon>
        <taxon>Neoptera</taxon>
        <taxon>Endopterygota</taxon>
        <taxon>Lepidoptera</taxon>
        <taxon>Glossata</taxon>
        <taxon>Ditrysia</taxon>
        <taxon>Yponomeutoidea</taxon>
        <taxon>Plutellidae</taxon>
        <taxon>Plutella</taxon>
    </lineage>
</organism>
<dbReference type="Proteomes" id="UP000653454">
    <property type="component" value="Unassembled WGS sequence"/>
</dbReference>
<gene>
    <name evidence="2" type="ORF">PLXY2_LOCUS11426</name>
</gene>
<sequence>MSKKRAAGVSAGGAAAAAAAAARDKAGVLAELEAEIERANRAAGVSAGGAGGAAAAAARDKGGVVAELEAEIERANAESQQLRRDVESQPMSVAERARLLDDIDYATRVQASKRALAEQITKMLYTKESELALWQKKSLDSCMQYNEALIQLSAQFPHLAARAVDEK</sequence>
<feature type="coiled-coil region" evidence="1">
    <location>
        <begin position="22"/>
        <end position="85"/>
    </location>
</feature>
<proteinExistence type="predicted"/>